<dbReference type="EMBL" id="PDND01000289">
    <property type="protein sequence ID" value="PGH28979.1"/>
    <property type="molecule type" value="Genomic_DNA"/>
</dbReference>
<dbReference type="Proteomes" id="UP000226031">
    <property type="component" value="Unassembled WGS sequence"/>
</dbReference>
<comment type="caution">
    <text evidence="1">The sequence shown here is derived from an EMBL/GenBank/DDBJ whole genome shotgun (WGS) entry which is preliminary data.</text>
</comment>
<gene>
    <name evidence="1" type="ORF">GX50_08281</name>
</gene>
<accession>A0A2B7Z6W7</accession>
<keyword evidence="2" id="KW-1185">Reference proteome</keyword>
<organism evidence="1 2">
    <name type="scientific">[Emmonsia] crescens</name>
    <dbReference type="NCBI Taxonomy" id="73230"/>
    <lineage>
        <taxon>Eukaryota</taxon>
        <taxon>Fungi</taxon>
        <taxon>Dikarya</taxon>
        <taxon>Ascomycota</taxon>
        <taxon>Pezizomycotina</taxon>
        <taxon>Eurotiomycetes</taxon>
        <taxon>Eurotiomycetidae</taxon>
        <taxon>Onygenales</taxon>
        <taxon>Ajellomycetaceae</taxon>
        <taxon>Emergomyces</taxon>
    </lineage>
</organism>
<evidence type="ECO:0000313" key="1">
    <source>
        <dbReference type="EMBL" id="PGH28979.1"/>
    </source>
</evidence>
<reference evidence="1 2" key="1">
    <citation type="submission" date="2017-10" db="EMBL/GenBank/DDBJ databases">
        <title>Comparative genomics in systemic dimorphic fungi from Ajellomycetaceae.</title>
        <authorList>
            <person name="Munoz J.F."/>
            <person name="Mcewen J.G."/>
            <person name="Clay O.K."/>
            <person name="Cuomo C.A."/>
        </authorList>
    </citation>
    <scope>NUCLEOTIDE SEQUENCE [LARGE SCALE GENOMIC DNA]</scope>
    <source>
        <strain evidence="1 2">UAMH4076</strain>
    </source>
</reference>
<sequence>MQSQPYLARSARSRTEDEQAQLRKYLRSIKDFGELSSLIDDATAAMGLNGHKSILQRCSEH</sequence>
<evidence type="ECO:0000313" key="2">
    <source>
        <dbReference type="Proteomes" id="UP000226031"/>
    </source>
</evidence>
<proteinExistence type="predicted"/>
<protein>
    <submittedName>
        <fullName evidence="1">Uncharacterized protein</fullName>
    </submittedName>
</protein>
<name>A0A2B7Z6W7_9EURO</name>
<dbReference type="AlphaFoldDB" id="A0A2B7Z6W7"/>